<keyword evidence="2" id="KW-1185">Reference proteome</keyword>
<evidence type="ECO:0000313" key="2">
    <source>
        <dbReference type="Proteomes" id="UP000439903"/>
    </source>
</evidence>
<gene>
    <name evidence="1" type="ORF">F8M41_025705</name>
</gene>
<accession>A0A8H4AZY9</accession>
<protein>
    <submittedName>
        <fullName evidence="1">Uncharacterized protein</fullName>
    </submittedName>
</protein>
<proteinExistence type="predicted"/>
<dbReference type="AlphaFoldDB" id="A0A8H4AZY9"/>
<comment type="caution">
    <text evidence="1">The sequence shown here is derived from an EMBL/GenBank/DDBJ whole genome shotgun (WGS) entry which is preliminary data.</text>
</comment>
<reference evidence="1 2" key="1">
    <citation type="journal article" date="2019" name="Environ. Microbiol.">
        <title>At the nexus of three kingdoms: the genome of the mycorrhizal fungus Gigaspora margarita provides insights into plant, endobacterial and fungal interactions.</title>
        <authorList>
            <person name="Venice F."/>
            <person name="Ghignone S."/>
            <person name="Salvioli di Fossalunga A."/>
            <person name="Amselem J."/>
            <person name="Novero M."/>
            <person name="Xianan X."/>
            <person name="Sedzielewska Toro K."/>
            <person name="Morin E."/>
            <person name="Lipzen A."/>
            <person name="Grigoriev I.V."/>
            <person name="Henrissat B."/>
            <person name="Martin F.M."/>
            <person name="Bonfante P."/>
        </authorList>
    </citation>
    <scope>NUCLEOTIDE SEQUENCE [LARGE SCALE GENOMIC DNA]</scope>
    <source>
        <strain evidence="1 2">BEG34</strain>
    </source>
</reference>
<sequence length="79" mass="9215">MIERSFNNKLLSKDDKKQNELISLVYELSPKEVHSANHMITIMQYTKGAQKEQILSPYLQDKALQFTFESLYKSTTLNC</sequence>
<dbReference type="EMBL" id="WTPW01000094">
    <property type="protein sequence ID" value="KAF0548852.1"/>
    <property type="molecule type" value="Genomic_DNA"/>
</dbReference>
<organism evidence="1 2">
    <name type="scientific">Gigaspora margarita</name>
    <dbReference type="NCBI Taxonomy" id="4874"/>
    <lineage>
        <taxon>Eukaryota</taxon>
        <taxon>Fungi</taxon>
        <taxon>Fungi incertae sedis</taxon>
        <taxon>Mucoromycota</taxon>
        <taxon>Glomeromycotina</taxon>
        <taxon>Glomeromycetes</taxon>
        <taxon>Diversisporales</taxon>
        <taxon>Gigasporaceae</taxon>
        <taxon>Gigaspora</taxon>
    </lineage>
</organism>
<dbReference type="OrthoDB" id="2445505at2759"/>
<dbReference type="Proteomes" id="UP000439903">
    <property type="component" value="Unassembled WGS sequence"/>
</dbReference>
<name>A0A8H4AZY9_GIGMA</name>
<evidence type="ECO:0000313" key="1">
    <source>
        <dbReference type="EMBL" id="KAF0548852.1"/>
    </source>
</evidence>